<dbReference type="InterPro" id="IPR036412">
    <property type="entry name" value="HAD-like_sf"/>
</dbReference>
<dbReference type="InterPro" id="IPR006439">
    <property type="entry name" value="HAD-SF_hydro_IA"/>
</dbReference>
<sequence>MNVERVTIQFLPGVVLQREVDYFNGINHFLVLDLDGTISDPLTGITHSLNYALHMFGYPEMDENTVAQYIGPPLDIIMRKITNSDSSELISHIIRHYRDYYNRIGYAENTLYPGIYEGLQYLMAKNIPMGICTSKRVDFAEKILKLFQLDPFFSFISGGDIGIQKTNQLRLLVENKIIDKTAIMIGDRAVDIQAAHENGLKSIGVLWGYGNKEELGEVSPYRILNHPEELKKII</sequence>
<name>A0A2V2N280_9EURY</name>
<keyword evidence="3" id="KW-1185">Reference proteome</keyword>
<dbReference type="SUPFAM" id="SSF56784">
    <property type="entry name" value="HAD-like"/>
    <property type="match status" value="1"/>
</dbReference>
<gene>
    <name evidence="2" type="ORF">DLD82_17450</name>
</gene>
<dbReference type="RefSeq" id="WP_109942416.1">
    <property type="nucleotide sequence ID" value="NZ_CP176366.1"/>
</dbReference>
<dbReference type="EMBL" id="QGMZ01000061">
    <property type="protein sequence ID" value="PWR69561.1"/>
    <property type="molecule type" value="Genomic_DNA"/>
</dbReference>
<evidence type="ECO:0000256" key="1">
    <source>
        <dbReference type="ARBA" id="ARBA00007958"/>
    </source>
</evidence>
<dbReference type="InterPro" id="IPR050155">
    <property type="entry name" value="HAD-like_hydrolase_sf"/>
</dbReference>
<dbReference type="InterPro" id="IPR023198">
    <property type="entry name" value="PGP-like_dom2"/>
</dbReference>
<dbReference type="SFLD" id="SFLDS00003">
    <property type="entry name" value="Haloacid_Dehalogenase"/>
    <property type="match status" value="1"/>
</dbReference>
<dbReference type="GO" id="GO:0016787">
    <property type="term" value="F:hydrolase activity"/>
    <property type="evidence" value="ECO:0007669"/>
    <property type="project" value="UniProtKB-KW"/>
</dbReference>
<dbReference type="SFLD" id="SFLDG01129">
    <property type="entry name" value="C1.5:_HAD__Beta-PGM__Phosphata"/>
    <property type="match status" value="1"/>
</dbReference>
<dbReference type="PANTHER" id="PTHR43434">
    <property type="entry name" value="PHOSPHOGLYCOLATE PHOSPHATASE"/>
    <property type="match status" value="1"/>
</dbReference>
<dbReference type="OrthoDB" id="115864at2157"/>
<dbReference type="GeneID" id="97608428"/>
<dbReference type="Pfam" id="PF13419">
    <property type="entry name" value="HAD_2"/>
    <property type="match status" value="1"/>
</dbReference>
<evidence type="ECO:0000313" key="2">
    <source>
        <dbReference type="EMBL" id="PWR69561.1"/>
    </source>
</evidence>
<evidence type="ECO:0000313" key="3">
    <source>
        <dbReference type="Proteomes" id="UP000245934"/>
    </source>
</evidence>
<dbReference type="NCBIfam" id="TIGR01549">
    <property type="entry name" value="HAD-SF-IA-v1"/>
    <property type="match status" value="1"/>
</dbReference>
<keyword evidence="2" id="KW-0378">Hydrolase</keyword>
<dbReference type="GO" id="GO:0005829">
    <property type="term" value="C:cytosol"/>
    <property type="evidence" value="ECO:0007669"/>
    <property type="project" value="TreeGrafter"/>
</dbReference>
<accession>A0A2V2N280</accession>
<dbReference type="AlphaFoldDB" id="A0A2V2N280"/>
<proteinExistence type="inferred from homology"/>
<protein>
    <submittedName>
        <fullName evidence="2">HAD family hydrolase</fullName>
    </submittedName>
</protein>
<dbReference type="Proteomes" id="UP000245934">
    <property type="component" value="Unassembled WGS sequence"/>
</dbReference>
<dbReference type="Gene3D" id="3.40.50.1000">
    <property type="entry name" value="HAD superfamily/HAD-like"/>
    <property type="match status" value="1"/>
</dbReference>
<comment type="caution">
    <text evidence="2">The sequence shown here is derived from an EMBL/GenBank/DDBJ whole genome shotgun (WGS) entry which is preliminary data.</text>
</comment>
<comment type="similarity">
    <text evidence="1">Belongs to the HAD-like hydrolase superfamily.</text>
</comment>
<dbReference type="PANTHER" id="PTHR43434:SF20">
    <property type="entry name" value="5'-NUCLEOTIDASE"/>
    <property type="match status" value="1"/>
</dbReference>
<dbReference type="InterPro" id="IPR041492">
    <property type="entry name" value="HAD_2"/>
</dbReference>
<dbReference type="GO" id="GO:0004713">
    <property type="term" value="F:protein tyrosine kinase activity"/>
    <property type="evidence" value="ECO:0007669"/>
    <property type="project" value="TreeGrafter"/>
</dbReference>
<dbReference type="InterPro" id="IPR023214">
    <property type="entry name" value="HAD_sf"/>
</dbReference>
<dbReference type="Gene3D" id="1.10.150.240">
    <property type="entry name" value="Putative phosphatase, domain 2"/>
    <property type="match status" value="1"/>
</dbReference>
<reference evidence="2 3" key="1">
    <citation type="submission" date="2018-05" db="EMBL/GenBank/DDBJ databases">
        <title>Draft genome of Methanospirillum stamsii Pt1.</title>
        <authorList>
            <person name="Dueholm M.S."/>
            <person name="Nielsen P.H."/>
            <person name="Bakmann L.F."/>
            <person name="Otzen D.E."/>
        </authorList>
    </citation>
    <scope>NUCLEOTIDE SEQUENCE [LARGE SCALE GENOMIC DNA]</scope>
    <source>
        <strain evidence="2 3">Pt1</strain>
    </source>
</reference>
<organism evidence="2 3">
    <name type="scientific">Methanospirillum stamsii</name>
    <dbReference type="NCBI Taxonomy" id="1277351"/>
    <lineage>
        <taxon>Archaea</taxon>
        <taxon>Methanobacteriati</taxon>
        <taxon>Methanobacteriota</taxon>
        <taxon>Stenosarchaea group</taxon>
        <taxon>Methanomicrobia</taxon>
        <taxon>Methanomicrobiales</taxon>
        <taxon>Methanospirillaceae</taxon>
        <taxon>Methanospirillum</taxon>
    </lineage>
</organism>